<evidence type="ECO:0000313" key="3">
    <source>
        <dbReference type="Proteomes" id="UP001214530"/>
    </source>
</evidence>
<evidence type="ECO:0000256" key="1">
    <source>
        <dbReference type="SAM" id="SignalP"/>
    </source>
</evidence>
<dbReference type="EMBL" id="CP119313">
    <property type="protein sequence ID" value="WEK21662.1"/>
    <property type="molecule type" value="Genomic_DNA"/>
</dbReference>
<keyword evidence="1" id="KW-0732">Signal</keyword>
<dbReference type="Proteomes" id="UP001214530">
    <property type="component" value="Chromosome"/>
</dbReference>
<proteinExistence type="predicted"/>
<organism evidence="2 3">
    <name type="scientific">Candidatus Pedobacter colombiensis</name>
    <dbReference type="NCBI Taxonomy" id="3121371"/>
    <lineage>
        <taxon>Bacteria</taxon>
        <taxon>Pseudomonadati</taxon>
        <taxon>Bacteroidota</taxon>
        <taxon>Sphingobacteriia</taxon>
        <taxon>Sphingobacteriales</taxon>
        <taxon>Sphingobacteriaceae</taxon>
        <taxon>Pedobacter</taxon>
    </lineage>
</organism>
<reference evidence="2" key="1">
    <citation type="submission" date="2023-03" db="EMBL/GenBank/DDBJ databases">
        <title>Andean soil-derived lignocellulolytic bacterial consortium as a source of novel taxa and putative plastic-active enzymes.</title>
        <authorList>
            <person name="Diaz-Garcia L."/>
            <person name="Chuvochina M."/>
            <person name="Feuerriegel G."/>
            <person name="Bunk B."/>
            <person name="Sproer C."/>
            <person name="Streit W.R."/>
            <person name="Rodriguez L.M."/>
            <person name="Overmann J."/>
            <person name="Jimenez D.J."/>
        </authorList>
    </citation>
    <scope>NUCLEOTIDE SEQUENCE</scope>
    <source>
        <strain evidence="2">MAG 3858</strain>
    </source>
</reference>
<sequence>MKHKILMLLMLVACQSSAQKLTSYDQKGNKLKTVTEYVSLTVTNQPPISQPAAPSSFIGVVLGPVYNIASGLVKDGIEKRKKSYVATYSNSSSFNSDELNRVGQKKRLILKRYAINDLGGLKESNLMAEYTFLLLPSTAPDQLEIQLETILLKRSKARYHADNNLSIGITIKTSARQKKSSVQENDEDTKLETLSGEGLINIPILKVNNDPQNLGENEDIINKIRLKDINFKTLIDIQFAISITETNISHIDPGIAQNLVTNNSSDLQTILKAIFKVNDK</sequence>
<gene>
    <name evidence="2" type="ORF">P0Y49_10990</name>
</gene>
<accession>A0AAJ6B801</accession>
<protein>
    <submittedName>
        <fullName evidence="2">Uncharacterized protein</fullName>
    </submittedName>
</protein>
<name>A0AAJ6B801_9SPHI</name>
<feature type="chain" id="PRO_5042570465" evidence="1">
    <location>
        <begin position="19"/>
        <end position="280"/>
    </location>
</feature>
<dbReference type="AlphaFoldDB" id="A0AAJ6B801"/>
<feature type="signal peptide" evidence="1">
    <location>
        <begin position="1"/>
        <end position="18"/>
    </location>
</feature>
<evidence type="ECO:0000313" key="2">
    <source>
        <dbReference type="EMBL" id="WEK21662.1"/>
    </source>
</evidence>